<accession>A0ACC1S895</accession>
<organism evidence="1 2">
    <name type="scientific">Fusarium decemcellulare</name>
    <dbReference type="NCBI Taxonomy" id="57161"/>
    <lineage>
        <taxon>Eukaryota</taxon>
        <taxon>Fungi</taxon>
        <taxon>Dikarya</taxon>
        <taxon>Ascomycota</taxon>
        <taxon>Pezizomycotina</taxon>
        <taxon>Sordariomycetes</taxon>
        <taxon>Hypocreomycetidae</taxon>
        <taxon>Hypocreales</taxon>
        <taxon>Nectriaceae</taxon>
        <taxon>Fusarium</taxon>
        <taxon>Fusarium decemcellulare species complex</taxon>
    </lineage>
</organism>
<evidence type="ECO:0000313" key="2">
    <source>
        <dbReference type="Proteomes" id="UP001148629"/>
    </source>
</evidence>
<sequence length="127" mass="13956">MGGNDWSTDEGSAEGSEFSRTPNTAGHDPQLDDPETKDRSLASVTGHRNPSGDTNSSHIYNRLHRRRQVFSLIGFSRPTLSVAGFIVLVVLYFAVVRGLLFHFPTPVTTNVRITASKILAAERSMLQ</sequence>
<gene>
    <name evidence="1" type="ORF">NM208_g7717</name>
</gene>
<dbReference type="EMBL" id="JANRMS010000817">
    <property type="protein sequence ID" value="KAJ3534025.1"/>
    <property type="molecule type" value="Genomic_DNA"/>
</dbReference>
<reference evidence="1" key="1">
    <citation type="submission" date="2022-08" db="EMBL/GenBank/DDBJ databases">
        <title>Genome Sequence of Fusarium decemcellulare.</title>
        <authorList>
            <person name="Buettner E."/>
        </authorList>
    </citation>
    <scope>NUCLEOTIDE SEQUENCE</scope>
    <source>
        <strain evidence="1">Babe19</strain>
    </source>
</reference>
<comment type="caution">
    <text evidence="1">The sequence shown here is derived from an EMBL/GenBank/DDBJ whole genome shotgun (WGS) entry which is preliminary data.</text>
</comment>
<protein>
    <submittedName>
        <fullName evidence="1">Uncharacterized protein</fullName>
    </submittedName>
</protein>
<evidence type="ECO:0000313" key="1">
    <source>
        <dbReference type="EMBL" id="KAJ3534025.1"/>
    </source>
</evidence>
<name>A0ACC1S895_9HYPO</name>
<proteinExistence type="predicted"/>
<keyword evidence="2" id="KW-1185">Reference proteome</keyword>
<dbReference type="Proteomes" id="UP001148629">
    <property type="component" value="Unassembled WGS sequence"/>
</dbReference>